<dbReference type="Proteomes" id="UP000603904">
    <property type="component" value="Unassembled WGS sequence"/>
</dbReference>
<name>A0ABQ4GAH3_9ACTN</name>
<keyword evidence="3" id="KW-1185">Reference proteome</keyword>
<gene>
    <name evidence="2" type="ORF">Mco01_70040</name>
</gene>
<organism evidence="2 3">
    <name type="scientific">Microbispora corallina</name>
    <dbReference type="NCBI Taxonomy" id="83302"/>
    <lineage>
        <taxon>Bacteria</taxon>
        <taxon>Bacillati</taxon>
        <taxon>Actinomycetota</taxon>
        <taxon>Actinomycetes</taxon>
        <taxon>Streptosporangiales</taxon>
        <taxon>Streptosporangiaceae</taxon>
        <taxon>Microbispora</taxon>
    </lineage>
</organism>
<accession>A0ABQ4GAH3</accession>
<reference evidence="2 3" key="1">
    <citation type="submission" date="2021-01" db="EMBL/GenBank/DDBJ databases">
        <title>Whole genome shotgun sequence of Microbispora corallina NBRC 16416.</title>
        <authorList>
            <person name="Komaki H."/>
            <person name="Tamura T."/>
        </authorList>
    </citation>
    <scope>NUCLEOTIDE SEQUENCE [LARGE SCALE GENOMIC DNA]</scope>
    <source>
        <strain evidence="2 3">NBRC 16416</strain>
    </source>
</reference>
<proteinExistence type="predicted"/>
<evidence type="ECO:0000256" key="1">
    <source>
        <dbReference type="SAM" id="MobiDB-lite"/>
    </source>
</evidence>
<protein>
    <submittedName>
        <fullName evidence="2">Uncharacterized protein</fullName>
    </submittedName>
</protein>
<evidence type="ECO:0000313" key="3">
    <source>
        <dbReference type="Proteomes" id="UP000603904"/>
    </source>
</evidence>
<comment type="caution">
    <text evidence="2">The sequence shown here is derived from an EMBL/GenBank/DDBJ whole genome shotgun (WGS) entry which is preliminary data.</text>
</comment>
<feature type="region of interest" description="Disordered" evidence="1">
    <location>
        <begin position="1"/>
        <end position="29"/>
    </location>
</feature>
<evidence type="ECO:0000313" key="2">
    <source>
        <dbReference type="EMBL" id="GIH44004.1"/>
    </source>
</evidence>
<dbReference type="EMBL" id="BOOC01000050">
    <property type="protein sequence ID" value="GIH44004.1"/>
    <property type="molecule type" value="Genomic_DNA"/>
</dbReference>
<sequence>MTGSGDARVSAQVRAGLRGVPRRRRTSVVRGQGWPTKFTVTVAGRADGLDGAGTNETVPLP</sequence>